<dbReference type="Proteomes" id="UP001597375">
    <property type="component" value="Unassembled WGS sequence"/>
</dbReference>
<evidence type="ECO:0000256" key="1">
    <source>
        <dbReference type="SAM" id="MobiDB-lite"/>
    </source>
</evidence>
<reference evidence="5" key="1">
    <citation type="journal article" date="2019" name="Int. J. Syst. Evol. Microbiol.">
        <title>The Global Catalogue of Microorganisms (GCM) 10K type strain sequencing project: providing services to taxonomists for standard genome sequencing and annotation.</title>
        <authorList>
            <consortium name="The Broad Institute Genomics Platform"/>
            <consortium name="The Broad Institute Genome Sequencing Center for Infectious Disease"/>
            <person name="Wu L."/>
            <person name="Ma J."/>
        </authorList>
    </citation>
    <scope>NUCLEOTIDE SEQUENCE [LARGE SCALE GENOMIC DNA]</scope>
    <source>
        <strain evidence="5">CGMCC 4.7106</strain>
    </source>
</reference>
<feature type="compositionally biased region" description="Acidic residues" evidence="1">
    <location>
        <begin position="733"/>
        <end position="745"/>
    </location>
</feature>
<gene>
    <name evidence="4" type="ORF">ACFSSA_09340</name>
</gene>
<evidence type="ECO:0000259" key="3">
    <source>
        <dbReference type="Pfam" id="PF20469"/>
    </source>
</evidence>
<keyword evidence="4" id="KW-0540">Nuclease</keyword>
<proteinExistence type="predicted"/>
<evidence type="ECO:0000313" key="5">
    <source>
        <dbReference type="Proteomes" id="UP001597375"/>
    </source>
</evidence>
<protein>
    <submittedName>
        <fullName evidence="4">ATP-dependent endonuclease</fullName>
    </submittedName>
</protein>
<sequence>MNLNCVRIRNFRRLKDVLIDFDSEISIFVGANNSGKTSATQALQLFLAGSKTRIAFHDFSVESWSAFDAYGDFNFATEGEEPHPVCPTMSMDLWFSVDEPDLHQVMNFLPSLDWEGSLVGVRIEFAPSDPATMLDAYRQAKAKAALHVQPATVEREAYQPWPKSLSDYLDRVLPQEFEFRYFVLDHSKFDADFRQTDDAYTPARMTGDKGSAAVTLTGLLKVSFLGAQRNLAEDSGGRAENLSKHLAGYYKRNLEKIEADFAALGALADSQSKLNTHLKKVFVEILEKLQKLGYPGLDNPKIEIRSSVDPTALLTSNEGTRVYYGLDLPGAAGAELSLPDHCNGLGFKNLIYMVVQLLDFDSGWRREEQKRAPLHLVFIEEPEAHMHAQLQQVFIREILELLKAPDGDGGFKSQLVVTTHSSHILYERGFTPIRYFRRGNGDRRQLTDVVNLSRFYADAPEPDRDFLARYLKLTHCDIFFADAAILVEGNVERLLLPLMIAKAAPRLSSCYLSVLEVGGAFGFKFKRLIEFLGITTLLITDIDSVEPDVCDAHGKKISGGRGCKVDFDGAVTSNQTLRQWLPGKTTIAELIAVTIDQRTQLPDENSQASVHVVYQTSTLTRWKQNGQEDAEELQVTGRTLEESFAIQNLEWCQDKQHKDLGLRIPRAQEKGLIAVTEAIGKRVRGKKFRKTDFALALMHKEEVWEVPSYIHDGLRWLESKIMPPVEADNSGGAEDDEAVTTEEEA</sequence>
<dbReference type="Pfam" id="PF20469">
    <property type="entry name" value="OLD-like_TOPRIM"/>
    <property type="match status" value="1"/>
</dbReference>
<dbReference type="Gene3D" id="3.40.50.300">
    <property type="entry name" value="P-loop containing nucleotide triphosphate hydrolases"/>
    <property type="match status" value="1"/>
</dbReference>
<dbReference type="PANTHER" id="PTHR43581">
    <property type="entry name" value="ATP/GTP PHOSPHATASE"/>
    <property type="match status" value="1"/>
</dbReference>
<feature type="domain" description="Endonuclease GajA/Old nuclease/RecF-like AAA" evidence="2">
    <location>
        <begin position="247"/>
        <end position="424"/>
    </location>
</feature>
<keyword evidence="4" id="KW-0378">Hydrolase</keyword>
<dbReference type="RefSeq" id="WP_386820167.1">
    <property type="nucleotide sequence ID" value="NZ_JBHUIT010000017.1"/>
</dbReference>
<dbReference type="InterPro" id="IPR041685">
    <property type="entry name" value="AAA_GajA/Old/RecF-like"/>
</dbReference>
<feature type="domain" description="OLD protein-like TOPRIM" evidence="3">
    <location>
        <begin position="479"/>
        <end position="543"/>
    </location>
</feature>
<name>A0ABW5D7Y1_9BACT</name>
<accession>A0ABW5D7Y1</accession>
<keyword evidence="5" id="KW-1185">Reference proteome</keyword>
<dbReference type="InterPro" id="IPR051396">
    <property type="entry name" value="Bact_Antivir_Def_Nuclease"/>
</dbReference>
<dbReference type="EMBL" id="JBHUIT010000017">
    <property type="protein sequence ID" value="MFD2256879.1"/>
    <property type="molecule type" value="Genomic_DNA"/>
</dbReference>
<comment type="caution">
    <text evidence="4">The sequence shown here is derived from an EMBL/GenBank/DDBJ whole genome shotgun (WGS) entry which is preliminary data.</text>
</comment>
<dbReference type="SUPFAM" id="SSF52540">
    <property type="entry name" value="P-loop containing nucleoside triphosphate hydrolases"/>
    <property type="match status" value="1"/>
</dbReference>
<feature type="region of interest" description="Disordered" evidence="1">
    <location>
        <begin position="724"/>
        <end position="745"/>
    </location>
</feature>
<dbReference type="InterPro" id="IPR027417">
    <property type="entry name" value="P-loop_NTPase"/>
</dbReference>
<evidence type="ECO:0000259" key="2">
    <source>
        <dbReference type="Pfam" id="PF13175"/>
    </source>
</evidence>
<dbReference type="Pfam" id="PF13175">
    <property type="entry name" value="AAA_15"/>
    <property type="match status" value="2"/>
</dbReference>
<dbReference type="GO" id="GO:0004519">
    <property type="term" value="F:endonuclease activity"/>
    <property type="evidence" value="ECO:0007669"/>
    <property type="project" value="UniProtKB-KW"/>
</dbReference>
<dbReference type="PANTHER" id="PTHR43581:SF2">
    <property type="entry name" value="EXCINUCLEASE ATPASE SUBUNIT"/>
    <property type="match status" value="1"/>
</dbReference>
<keyword evidence="4" id="KW-0255">Endonuclease</keyword>
<dbReference type="InterPro" id="IPR034139">
    <property type="entry name" value="TOPRIM_OLD"/>
</dbReference>
<organism evidence="4 5">
    <name type="scientific">Luteolibacter algae</name>
    <dbReference type="NCBI Taxonomy" id="454151"/>
    <lineage>
        <taxon>Bacteria</taxon>
        <taxon>Pseudomonadati</taxon>
        <taxon>Verrucomicrobiota</taxon>
        <taxon>Verrucomicrobiia</taxon>
        <taxon>Verrucomicrobiales</taxon>
        <taxon>Verrucomicrobiaceae</taxon>
        <taxon>Luteolibacter</taxon>
    </lineage>
</organism>
<dbReference type="CDD" id="cd01026">
    <property type="entry name" value="TOPRIM_OLD"/>
    <property type="match status" value="1"/>
</dbReference>
<evidence type="ECO:0000313" key="4">
    <source>
        <dbReference type="EMBL" id="MFD2256879.1"/>
    </source>
</evidence>
<feature type="domain" description="Endonuclease GajA/Old nuclease/RecF-like AAA" evidence="2">
    <location>
        <begin position="1"/>
        <end position="51"/>
    </location>
</feature>